<keyword evidence="3" id="KW-0597">Phosphoprotein</keyword>
<dbReference type="PATRIC" id="fig|889378.3.peg.1717"/>
<dbReference type="Pfam" id="PF02880">
    <property type="entry name" value="PGM_PMM_III"/>
    <property type="match status" value="1"/>
</dbReference>
<evidence type="ECO:0000256" key="3">
    <source>
        <dbReference type="ARBA" id="ARBA00022553"/>
    </source>
</evidence>
<dbReference type="RefSeq" id="WP_014455770.1">
    <property type="nucleotide sequence ID" value="NC_017098.1"/>
</dbReference>
<evidence type="ECO:0000256" key="1">
    <source>
        <dbReference type="ARBA" id="ARBA00001946"/>
    </source>
</evidence>
<proteinExistence type="inferred from homology"/>
<dbReference type="EMBL" id="CP003282">
    <property type="protein sequence ID" value="AFG37787.1"/>
    <property type="molecule type" value="Genomic_DNA"/>
</dbReference>
<accession>H9UJU4</accession>
<dbReference type="InterPro" id="IPR005846">
    <property type="entry name" value="A-D-PHexomutase_a/b/a-III"/>
</dbReference>
<evidence type="ECO:0000313" key="7">
    <source>
        <dbReference type="Proteomes" id="UP000007383"/>
    </source>
</evidence>
<dbReference type="GO" id="GO:0005975">
    <property type="term" value="P:carbohydrate metabolic process"/>
    <property type="evidence" value="ECO:0007669"/>
    <property type="project" value="InterPro"/>
</dbReference>
<dbReference type="Gene3D" id="3.40.120.10">
    <property type="entry name" value="Alpha-D-Glucose-1,6-Bisphosphate, subunit A, domain 3"/>
    <property type="match status" value="3"/>
</dbReference>
<dbReference type="eggNOG" id="COG1109">
    <property type="taxonomic scope" value="Bacteria"/>
</dbReference>
<dbReference type="STRING" id="889378.Spiaf_1730"/>
<evidence type="ECO:0000259" key="4">
    <source>
        <dbReference type="Pfam" id="PF02878"/>
    </source>
</evidence>
<dbReference type="PANTHER" id="PTHR42946">
    <property type="entry name" value="PHOSPHOHEXOSE MUTASE"/>
    <property type="match status" value="1"/>
</dbReference>
<name>H9UJU4_SPIAZ</name>
<evidence type="ECO:0000256" key="2">
    <source>
        <dbReference type="ARBA" id="ARBA00010231"/>
    </source>
</evidence>
<dbReference type="Pfam" id="PF02878">
    <property type="entry name" value="PGM_PMM_I"/>
    <property type="match status" value="1"/>
</dbReference>
<comment type="similarity">
    <text evidence="2">Belongs to the phosphohexose mutase family.</text>
</comment>
<dbReference type="KEGG" id="sfc:Spiaf_1730"/>
<dbReference type="InterPro" id="IPR050060">
    <property type="entry name" value="Phosphoglucosamine_mutase"/>
</dbReference>
<dbReference type="InterPro" id="IPR016055">
    <property type="entry name" value="A-D-PHexomutase_a/b/a-I/II/III"/>
</dbReference>
<gene>
    <name evidence="6" type="ordered locus">Spiaf_1730</name>
</gene>
<dbReference type="GO" id="GO:0004615">
    <property type="term" value="F:phosphomannomutase activity"/>
    <property type="evidence" value="ECO:0007669"/>
    <property type="project" value="TreeGrafter"/>
</dbReference>
<evidence type="ECO:0000259" key="5">
    <source>
        <dbReference type="Pfam" id="PF02880"/>
    </source>
</evidence>
<keyword evidence="7" id="KW-1185">Reference proteome</keyword>
<organism evidence="6 7">
    <name type="scientific">Spirochaeta africana (strain ATCC 700263 / DSM 8902 / Z-7692)</name>
    <dbReference type="NCBI Taxonomy" id="889378"/>
    <lineage>
        <taxon>Bacteria</taxon>
        <taxon>Pseudomonadati</taxon>
        <taxon>Spirochaetota</taxon>
        <taxon>Spirochaetia</taxon>
        <taxon>Spirochaetales</taxon>
        <taxon>Spirochaetaceae</taxon>
        <taxon>Spirochaeta</taxon>
    </lineage>
</organism>
<sequence>MKQDATGYVDPRTTLFLGSSTCELPLPAPDDLQKLLNTAIISSSGWRFVAAESPEDQTELLTGDAATLAWLMASAAADYFAEASLSTILVACDSRPTGPQIATIAIRALLARGLQVRYSFICPSPEVMAFAAREPELDGFVYISASHNPPGWNGFKLGGSGGGVFDGRTAADLATRLRGIAADMDTLQELHQQWEIVSPRETAAVLESAGIWKEAALQAYRDWTDLIAFTRDSELVSGLCSRIKTEPLGIVQDLNGSARCDSIDTELLGSLGCSVHQLNPGLRNFTHAIVPEGDSLMPCCRELERLHQQDEQYALGYVPDNDGDRGNLVIYDRRINAARPVAAQEVFALSTVAELSWLIYSNQLNMGSEGRLRERAAVVVNGATSLRVEAICRLFDVEVYRAEVGEANVVELAETLRSKGYVVRILGEGSNGGTIVHPARIRDPLNTLLALIKFLRLPPNSAGHTPWSIWADRCGSSAAAADLPGVLDSLPGFQTTGAYEDRALLHGATTDHGALKQAYERLFVQYWEKERQRLHKRYGFFSYRVFNTEGAQQRAGMGSEYRTGDQSGGLTVLFKDDSGIARGFFWMRGSKTEPVFRLMVDIATANPADEQELFQDHRALVEQANRDVLAATAERD</sequence>
<dbReference type="HOGENOM" id="CLU_032204_0_0_12"/>
<dbReference type="SUPFAM" id="SSF53738">
    <property type="entry name" value="Phosphoglucomutase, first 3 domains"/>
    <property type="match status" value="1"/>
</dbReference>
<protein>
    <submittedName>
        <fullName evidence="6">Phosphomannomutase</fullName>
    </submittedName>
</protein>
<feature type="domain" description="Alpha-D-phosphohexomutase alpha/beta/alpha" evidence="4">
    <location>
        <begin position="69"/>
        <end position="176"/>
    </location>
</feature>
<dbReference type="GO" id="GO:0005829">
    <property type="term" value="C:cytosol"/>
    <property type="evidence" value="ECO:0007669"/>
    <property type="project" value="TreeGrafter"/>
</dbReference>
<comment type="cofactor">
    <cofactor evidence="1">
        <name>Mg(2+)</name>
        <dbReference type="ChEBI" id="CHEBI:18420"/>
    </cofactor>
</comment>
<dbReference type="InterPro" id="IPR005844">
    <property type="entry name" value="A-D-PHexomutase_a/b/a-I"/>
</dbReference>
<feature type="domain" description="Alpha-D-phosphohexomutase alpha/beta/alpha" evidence="5">
    <location>
        <begin position="369"/>
        <end position="455"/>
    </location>
</feature>
<dbReference type="GO" id="GO:0006048">
    <property type="term" value="P:UDP-N-acetylglucosamine biosynthetic process"/>
    <property type="evidence" value="ECO:0007669"/>
    <property type="project" value="TreeGrafter"/>
</dbReference>
<dbReference type="PANTHER" id="PTHR42946:SF1">
    <property type="entry name" value="PHOSPHOGLUCOMUTASE (ALPHA-D-GLUCOSE-1,6-BISPHOSPHATE-DEPENDENT)"/>
    <property type="match status" value="1"/>
</dbReference>
<dbReference type="AlphaFoldDB" id="H9UJU4"/>
<evidence type="ECO:0000313" key="6">
    <source>
        <dbReference type="EMBL" id="AFG37787.1"/>
    </source>
</evidence>
<dbReference type="Proteomes" id="UP000007383">
    <property type="component" value="Chromosome"/>
</dbReference>
<dbReference type="GO" id="GO:0008966">
    <property type="term" value="F:phosphoglucosamine mutase activity"/>
    <property type="evidence" value="ECO:0007669"/>
    <property type="project" value="TreeGrafter"/>
</dbReference>
<reference evidence="7" key="1">
    <citation type="journal article" date="2013" name="Stand. Genomic Sci.">
        <title>Complete genome sequence of the halophilic bacterium Spirochaeta africana type strain (Z-7692(T)) from the alkaline Lake Magadi in the East African Rift.</title>
        <authorList>
            <person name="Liolos K."/>
            <person name="Abt B."/>
            <person name="Scheuner C."/>
            <person name="Teshima H."/>
            <person name="Held B."/>
            <person name="Lapidus A."/>
            <person name="Nolan M."/>
            <person name="Lucas S."/>
            <person name="Deshpande S."/>
            <person name="Cheng J.F."/>
            <person name="Tapia R."/>
            <person name="Goodwin L.A."/>
            <person name="Pitluck S."/>
            <person name="Pagani I."/>
            <person name="Ivanova N."/>
            <person name="Mavromatis K."/>
            <person name="Mikhailova N."/>
            <person name="Huntemann M."/>
            <person name="Pati A."/>
            <person name="Chen A."/>
            <person name="Palaniappan K."/>
            <person name="Land M."/>
            <person name="Rohde M."/>
            <person name="Tindall B.J."/>
            <person name="Detter J.C."/>
            <person name="Goker M."/>
            <person name="Bristow J."/>
            <person name="Eisen J.A."/>
            <person name="Markowitz V."/>
            <person name="Hugenholtz P."/>
            <person name="Woyke T."/>
            <person name="Klenk H.P."/>
            <person name="Kyrpides N.C."/>
        </authorList>
    </citation>
    <scope>NUCLEOTIDE SEQUENCE</scope>
    <source>
        <strain evidence="7">ATCC 700263 / DSM 8902 / Z-7692</strain>
    </source>
</reference>